<accession>A0A6C0H986</accession>
<organism evidence="2">
    <name type="scientific">viral metagenome</name>
    <dbReference type="NCBI Taxonomy" id="1070528"/>
    <lineage>
        <taxon>unclassified sequences</taxon>
        <taxon>metagenomes</taxon>
        <taxon>organismal metagenomes</taxon>
    </lineage>
</organism>
<proteinExistence type="predicted"/>
<keyword evidence="1" id="KW-0812">Transmembrane</keyword>
<dbReference type="EMBL" id="MN739901">
    <property type="protein sequence ID" value="QHT76786.1"/>
    <property type="molecule type" value="Genomic_DNA"/>
</dbReference>
<name>A0A6C0H986_9ZZZZ</name>
<evidence type="ECO:0000313" key="2">
    <source>
        <dbReference type="EMBL" id="QHT76786.1"/>
    </source>
</evidence>
<sequence>MLIYGLKNNLIFFSKIFIIYLKIAIIYKNIFIK</sequence>
<dbReference type="AlphaFoldDB" id="A0A6C0H986"/>
<reference evidence="2" key="1">
    <citation type="journal article" date="2020" name="Nature">
        <title>Giant virus diversity and host interactions through global metagenomics.</title>
        <authorList>
            <person name="Schulz F."/>
            <person name="Roux S."/>
            <person name="Paez-Espino D."/>
            <person name="Jungbluth S."/>
            <person name="Walsh D.A."/>
            <person name="Denef V.J."/>
            <person name="McMahon K.D."/>
            <person name="Konstantinidis K.T."/>
            <person name="Eloe-Fadrosh E.A."/>
            <person name="Kyrpides N.C."/>
            <person name="Woyke T."/>
        </authorList>
    </citation>
    <scope>NUCLEOTIDE SEQUENCE</scope>
    <source>
        <strain evidence="2">GVMAG-M-3300023179-82</strain>
    </source>
</reference>
<keyword evidence="1" id="KW-1133">Transmembrane helix</keyword>
<protein>
    <submittedName>
        <fullName evidence="2">Uncharacterized protein</fullName>
    </submittedName>
</protein>
<evidence type="ECO:0000256" key="1">
    <source>
        <dbReference type="SAM" id="Phobius"/>
    </source>
</evidence>
<keyword evidence="1" id="KW-0472">Membrane</keyword>
<feature type="transmembrane region" description="Helical" evidence="1">
    <location>
        <begin position="12"/>
        <end position="31"/>
    </location>
</feature>